<dbReference type="PANTHER" id="PTHR43877">
    <property type="entry name" value="AMINOALKYLPHOSPHONATE N-ACETYLTRANSFERASE-RELATED-RELATED"/>
    <property type="match status" value="1"/>
</dbReference>
<dbReference type="Proteomes" id="UP001054811">
    <property type="component" value="Chromosome"/>
</dbReference>
<evidence type="ECO:0000313" key="5">
    <source>
        <dbReference type="Proteomes" id="UP001054811"/>
    </source>
</evidence>
<dbReference type="RefSeq" id="WP_259611471.1">
    <property type="nucleotide sequence ID" value="NZ_CP091139.2"/>
</dbReference>
<keyword evidence="2" id="KW-0012">Acyltransferase</keyword>
<organism evidence="4 5">
    <name type="scientific">Microbacterium elymi</name>
    <dbReference type="NCBI Taxonomy" id="2909587"/>
    <lineage>
        <taxon>Bacteria</taxon>
        <taxon>Bacillati</taxon>
        <taxon>Actinomycetota</taxon>
        <taxon>Actinomycetes</taxon>
        <taxon>Micrococcales</taxon>
        <taxon>Microbacteriaceae</taxon>
        <taxon>Microbacterium</taxon>
    </lineage>
</organism>
<sequence length="183" mass="20261">MVLTVRRATEADARAIATIRVASWRVAYHGLIADALLDRLDVDREAHLRALHWDRHNADPRSASLLAERDGYPVGWAATGLCRDEDAAGRGELYALYALPENWSTGVGHALMMAAEAALRASGFHTASLWVLDGNERAASFYERHGWREDGAAKEDDRIVGDTGIPALHERRRVRDLGEVVPR</sequence>
<evidence type="ECO:0000256" key="2">
    <source>
        <dbReference type="ARBA" id="ARBA00023315"/>
    </source>
</evidence>
<evidence type="ECO:0000256" key="1">
    <source>
        <dbReference type="ARBA" id="ARBA00022679"/>
    </source>
</evidence>
<accession>A0ABY5NIC5</accession>
<gene>
    <name evidence="4" type="ORF">L2X98_31600</name>
</gene>
<dbReference type="EMBL" id="CP091139">
    <property type="protein sequence ID" value="UUT34933.1"/>
    <property type="molecule type" value="Genomic_DNA"/>
</dbReference>
<dbReference type="PANTHER" id="PTHR43877:SF1">
    <property type="entry name" value="ACETYLTRANSFERASE"/>
    <property type="match status" value="1"/>
</dbReference>
<proteinExistence type="predicted"/>
<feature type="domain" description="N-acetyltransferase" evidence="3">
    <location>
        <begin position="3"/>
        <end position="175"/>
    </location>
</feature>
<dbReference type="SUPFAM" id="SSF55729">
    <property type="entry name" value="Acyl-CoA N-acyltransferases (Nat)"/>
    <property type="match status" value="1"/>
</dbReference>
<dbReference type="PROSITE" id="PS51186">
    <property type="entry name" value="GNAT"/>
    <property type="match status" value="1"/>
</dbReference>
<evidence type="ECO:0000313" key="4">
    <source>
        <dbReference type="EMBL" id="UUT34933.1"/>
    </source>
</evidence>
<dbReference type="InterPro" id="IPR050832">
    <property type="entry name" value="Bact_Acetyltransf"/>
</dbReference>
<dbReference type="InterPro" id="IPR000182">
    <property type="entry name" value="GNAT_dom"/>
</dbReference>
<keyword evidence="1" id="KW-0808">Transferase</keyword>
<reference evidence="4" key="1">
    <citation type="submission" date="2022-01" db="EMBL/GenBank/DDBJ databases">
        <title>Microbacterium eymi and Microbacterium rhizovicinus sp. nov., isolated from the rhizospheric soil of Elymus tsukushiensis, a plant native to the Dokdo Islands, Republic of Korea.</title>
        <authorList>
            <person name="Hwang Y.J."/>
        </authorList>
    </citation>
    <scope>NUCLEOTIDE SEQUENCE</scope>
    <source>
        <strain evidence="4">KUDC0405</strain>
    </source>
</reference>
<dbReference type="Pfam" id="PF00583">
    <property type="entry name" value="Acetyltransf_1"/>
    <property type="match status" value="1"/>
</dbReference>
<dbReference type="Gene3D" id="3.40.630.30">
    <property type="match status" value="1"/>
</dbReference>
<keyword evidence="5" id="KW-1185">Reference proteome</keyword>
<protein>
    <submittedName>
        <fullName evidence="4">GNAT family N-acetyltransferase</fullName>
    </submittedName>
</protein>
<name>A0ABY5NIC5_9MICO</name>
<evidence type="ECO:0000259" key="3">
    <source>
        <dbReference type="PROSITE" id="PS51186"/>
    </source>
</evidence>
<dbReference type="InterPro" id="IPR016181">
    <property type="entry name" value="Acyl_CoA_acyltransferase"/>
</dbReference>